<accession>A0ABZ2IMC2</accession>
<dbReference type="InterPro" id="IPR005625">
    <property type="entry name" value="PepSY-ass_TM"/>
</dbReference>
<dbReference type="PANTHER" id="PTHR34219:SF1">
    <property type="entry name" value="PEPSY DOMAIN-CONTAINING PROTEIN"/>
    <property type="match status" value="1"/>
</dbReference>
<evidence type="ECO:0000256" key="1">
    <source>
        <dbReference type="SAM" id="Phobius"/>
    </source>
</evidence>
<dbReference type="RefSeq" id="WP_338578365.1">
    <property type="nucleotide sequence ID" value="NZ_CP146369.1"/>
</dbReference>
<dbReference type="Pfam" id="PF03929">
    <property type="entry name" value="PepSY_TM"/>
    <property type="match status" value="1"/>
</dbReference>
<keyword evidence="1" id="KW-1133">Transmembrane helix</keyword>
<sequence>MGRSASTQAKAPDVMSGAYRAVWRWHFYAGVLVMPFLMLLTLTGGLYLFKDEIDHAVYRSMIEVPASSQQANPDQWLAAAARAGEGRAANILIPARADQAVRVRVDQPDGAQRTVFVDPHTATVTGVTAYGGVTETIKKLHSLSLFGGLIGTALNILVEIVAGWAIILCATGLYLWWPRRRTGAVLKPSQSDASRRPFWRDVHALTGFYVGGVIIFLAVTGMPWSAVWGDQFMRVMRDTGLGRPPAPAAASPWSHAKPHDAPAGVGWTLENAVLPAHDHSHGHDPAAPSLNRVLQTAHERGLPRPFTVSIPQSSDLAWTVARQTRKAEDARSLYVDGVSGAVKADLRWSQFGVMAKGFEWGIAVHQGMQYGWVNRIVMLIGCIAVWLLAISGLVMWWKRRPPDLSRRRSGAPPPPPDPRARIVVLCIVIPLSILYPLTGLSLLAALLLDRAVRAFTGAKPVAAS</sequence>
<organism evidence="2 3">
    <name type="scientific">Brevundimonas olei</name>
    <dbReference type="NCBI Taxonomy" id="657642"/>
    <lineage>
        <taxon>Bacteria</taxon>
        <taxon>Pseudomonadati</taxon>
        <taxon>Pseudomonadota</taxon>
        <taxon>Alphaproteobacteria</taxon>
        <taxon>Caulobacterales</taxon>
        <taxon>Caulobacteraceae</taxon>
        <taxon>Brevundimonas</taxon>
    </lineage>
</organism>
<evidence type="ECO:0000313" key="3">
    <source>
        <dbReference type="Proteomes" id="UP001363460"/>
    </source>
</evidence>
<dbReference type="PANTHER" id="PTHR34219">
    <property type="entry name" value="IRON-REGULATED INNER MEMBRANE PROTEIN-RELATED"/>
    <property type="match status" value="1"/>
</dbReference>
<feature type="transmembrane region" description="Helical" evidence="1">
    <location>
        <begin position="207"/>
        <end position="227"/>
    </location>
</feature>
<feature type="transmembrane region" description="Helical" evidence="1">
    <location>
        <begin position="25"/>
        <end position="49"/>
    </location>
</feature>
<feature type="transmembrane region" description="Helical" evidence="1">
    <location>
        <begin position="422"/>
        <end position="448"/>
    </location>
</feature>
<gene>
    <name evidence="2" type="ORF">V8J38_06445</name>
</gene>
<keyword evidence="1" id="KW-0812">Transmembrane</keyword>
<protein>
    <submittedName>
        <fullName evidence="2">PepSY domain-containing protein</fullName>
    </submittedName>
</protein>
<evidence type="ECO:0000313" key="2">
    <source>
        <dbReference type="EMBL" id="WWT56075.1"/>
    </source>
</evidence>
<feature type="transmembrane region" description="Helical" evidence="1">
    <location>
        <begin position="145"/>
        <end position="177"/>
    </location>
</feature>
<feature type="transmembrane region" description="Helical" evidence="1">
    <location>
        <begin position="376"/>
        <end position="397"/>
    </location>
</feature>
<keyword evidence="1" id="KW-0472">Membrane</keyword>
<proteinExistence type="predicted"/>
<reference evidence="2 3" key="1">
    <citation type="submission" date="2024-02" db="EMBL/GenBank/DDBJ databases">
        <title>Distribution and functional of Brevundimonas-related endobacteria within Verticillium dahliae.</title>
        <authorList>
            <person name="Zeng H."/>
        </authorList>
    </citation>
    <scope>NUCLEOTIDE SEQUENCE [LARGE SCALE GENOMIC DNA]</scope>
    <source>
        <strain evidence="2 3">TRM 44200</strain>
    </source>
</reference>
<dbReference type="Proteomes" id="UP001363460">
    <property type="component" value="Chromosome"/>
</dbReference>
<keyword evidence="3" id="KW-1185">Reference proteome</keyword>
<dbReference type="EMBL" id="CP146369">
    <property type="protein sequence ID" value="WWT56075.1"/>
    <property type="molecule type" value="Genomic_DNA"/>
</dbReference>
<name>A0ABZ2IMC2_9CAUL</name>